<protein>
    <submittedName>
        <fullName evidence="1">Uncharacterized protein</fullName>
    </submittedName>
</protein>
<comment type="caution">
    <text evidence="1">The sequence shown here is derived from an EMBL/GenBank/DDBJ whole genome shotgun (WGS) entry which is preliminary data.</text>
</comment>
<dbReference type="AlphaFoldDB" id="A0A8J6B039"/>
<accession>A0A8J6B039</accession>
<evidence type="ECO:0000313" key="2">
    <source>
        <dbReference type="Proteomes" id="UP000770717"/>
    </source>
</evidence>
<organism evidence="1 2">
    <name type="scientific">Eleutherodactylus coqui</name>
    <name type="common">Puerto Rican coqui</name>
    <dbReference type="NCBI Taxonomy" id="57060"/>
    <lineage>
        <taxon>Eukaryota</taxon>
        <taxon>Metazoa</taxon>
        <taxon>Chordata</taxon>
        <taxon>Craniata</taxon>
        <taxon>Vertebrata</taxon>
        <taxon>Euteleostomi</taxon>
        <taxon>Amphibia</taxon>
        <taxon>Batrachia</taxon>
        <taxon>Anura</taxon>
        <taxon>Neobatrachia</taxon>
        <taxon>Hyloidea</taxon>
        <taxon>Eleutherodactylidae</taxon>
        <taxon>Eleutherodactylinae</taxon>
        <taxon>Eleutherodactylus</taxon>
        <taxon>Eleutherodactylus</taxon>
    </lineage>
</organism>
<dbReference type="EMBL" id="WNTK01022190">
    <property type="protein sequence ID" value="KAG9461402.1"/>
    <property type="molecule type" value="Genomic_DNA"/>
</dbReference>
<dbReference type="Proteomes" id="UP000770717">
    <property type="component" value="Unassembled WGS sequence"/>
</dbReference>
<name>A0A8J6B039_ELECQ</name>
<evidence type="ECO:0000313" key="1">
    <source>
        <dbReference type="EMBL" id="KAG9461402.1"/>
    </source>
</evidence>
<keyword evidence="2" id="KW-1185">Reference proteome</keyword>
<reference evidence="1" key="1">
    <citation type="thesis" date="2020" institute="ProQuest LLC" country="789 East Eisenhower Parkway, Ann Arbor, MI, USA">
        <title>Comparative Genomics and Chromosome Evolution.</title>
        <authorList>
            <person name="Mudd A.B."/>
        </authorList>
    </citation>
    <scope>NUCLEOTIDE SEQUENCE</scope>
    <source>
        <strain evidence="1">HN-11 Male</strain>
        <tissue evidence="1">Kidney and liver</tissue>
    </source>
</reference>
<sequence length="85" mass="9846">MLEIMVETVRNNSWVTKMSEFSKFQKSLYMLACIKWYIPCIVKVISAKVTDRTEASITSSFVHNIIHYSNPTADAPPNHYYKNTL</sequence>
<gene>
    <name evidence="1" type="ORF">GDO78_016986</name>
</gene>
<proteinExistence type="predicted"/>